<protein>
    <recommendedName>
        <fullName evidence="4">Zinc finger PHD-type domain-containing protein</fullName>
    </recommendedName>
</protein>
<dbReference type="SMART" id="SM00249">
    <property type="entry name" value="PHD"/>
    <property type="match status" value="1"/>
</dbReference>
<dbReference type="HOGENOM" id="CLU_1355399_0_0_1"/>
<organism evidence="5 6">
    <name type="scientific">Serendipita vermifera MAFF 305830</name>
    <dbReference type="NCBI Taxonomy" id="933852"/>
    <lineage>
        <taxon>Eukaryota</taxon>
        <taxon>Fungi</taxon>
        <taxon>Dikarya</taxon>
        <taxon>Basidiomycota</taxon>
        <taxon>Agaricomycotina</taxon>
        <taxon>Agaricomycetes</taxon>
        <taxon>Sebacinales</taxon>
        <taxon>Serendipitaceae</taxon>
        <taxon>Serendipita</taxon>
    </lineage>
</organism>
<feature type="domain" description="Zinc finger PHD-type" evidence="4">
    <location>
        <begin position="6"/>
        <end position="73"/>
    </location>
</feature>
<dbReference type="AlphaFoldDB" id="A0A0C2W8N5"/>
<dbReference type="InterPro" id="IPR001965">
    <property type="entry name" value="Znf_PHD"/>
</dbReference>
<keyword evidence="1" id="KW-0479">Metal-binding</keyword>
<dbReference type="InterPro" id="IPR011011">
    <property type="entry name" value="Znf_FYVE_PHD"/>
</dbReference>
<evidence type="ECO:0000256" key="2">
    <source>
        <dbReference type="ARBA" id="ARBA00022771"/>
    </source>
</evidence>
<dbReference type="Gene3D" id="3.30.40.10">
    <property type="entry name" value="Zinc/RING finger domain, C3HC4 (zinc finger)"/>
    <property type="match status" value="1"/>
</dbReference>
<reference evidence="5 6" key="1">
    <citation type="submission" date="2014-04" db="EMBL/GenBank/DDBJ databases">
        <authorList>
            <consortium name="DOE Joint Genome Institute"/>
            <person name="Kuo A."/>
            <person name="Zuccaro A."/>
            <person name="Kohler A."/>
            <person name="Nagy L.G."/>
            <person name="Floudas D."/>
            <person name="Copeland A."/>
            <person name="Barry K.W."/>
            <person name="Cichocki N."/>
            <person name="Veneault-Fourrey C."/>
            <person name="LaButti K."/>
            <person name="Lindquist E.A."/>
            <person name="Lipzen A."/>
            <person name="Lundell T."/>
            <person name="Morin E."/>
            <person name="Murat C."/>
            <person name="Sun H."/>
            <person name="Tunlid A."/>
            <person name="Henrissat B."/>
            <person name="Grigoriev I.V."/>
            <person name="Hibbett D.S."/>
            <person name="Martin F."/>
            <person name="Nordberg H.P."/>
            <person name="Cantor M.N."/>
            <person name="Hua S.X."/>
        </authorList>
    </citation>
    <scope>NUCLEOTIDE SEQUENCE [LARGE SCALE GENOMIC DNA]</scope>
    <source>
        <strain evidence="5 6">MAFF 305830</strain>
    </source>
</reference>
<evidence type="ECO:0000313" key="6">
    <source>
        <dbReference type="Proteomes" id="UP000054097"/>
    </source>
</evidence>
<sequence length="202" mass="22549">MEINPKCRKCYKIETNTGIQGFLLECRKCKTWVHPGCHIPNITSAAIRAMITVSDRLRGSPGSLEAWECSTCNIPETIDLTLDSDCDDDIQVVEPPPATSKQSAFRPYTHSPYVETLVKNREATNKAYLRALFPPTSIRNEHQLLFTPETKPNPLTQWLSLPTIAPNPSSQKRARKPLAKLSLSMATSRLTIVGNSAEWKDA</sequence>
<gene>
    <name evidence="5" type="ORF">M408DRAFT_332747</name>
</gene>
<dbReference type="InterPro" id="IPR019786">
    <property type="entry name" value="Zinc_finger_PHD-type_CS"/>
</dbReference>
<dbReference type="Proteomes" id="UP000054097">
    <property type="component" value="Unassembled WGS sequence"/>
</dbReference>
<dbReference type="SUPFAM" id="SSF57903">
    <property type="entry name" value="FYVE/PHD zinc finger"/>
    <property type="match status" value="1"/>
</dbReference>
<dbReference type="InterPro" id="IPR019787">
    <property type="entry name" value="Znf_PHD-finger"/>
</dbReference>
<evidence type="ECO:0000259" key="4">
    <source>
        <dbReference type="SMART" id="SM00249"/>
    </source>
</evidence>
<evidence type="ECO:0000256" key="3">
    <source>
        <dbReference type="ARBA" id="ARBA00022833"/>
    </source>
</evidence>
<keyword evidence="6" id="KW-1185">Reference proteome</keyword>
<dbReference type="PROSITE" id="PS01359">
    <property type="entry name" value="ZF_PHD_1"/>
    <property type="match status" value="1"/>
</dbReference>
<dbReference type="InterPro" id="IPR013083">
    <property type="entry name" value="Znf_RING/FYVE/PHD"/>
</dbReference>
<accession>A0A0C2W8N5</accession>
<dbReference type="Pfam" id="PF00628">
    <property type="entry name" value="PHD"/>
    <property type="match status" value="1"/>
</dbReference>
<name>A0A0C2W8N5_SERVB</name>
<evidence type="ECO:0000256" key="1">
    <source>
        <dbReference type="ARBA" id="ARBA00022723"/>
    </source>
</evidence>
<keyword evidence="2" id="KW-0863">Zinc-finger</keyword>
<dbReference type="GO" id="GO:0008270">
    <property type="term" value="F:zinc ion binding"/>
    <property type="evidence" value="ECO:0007669"/>
    <property type="project" value="UniProtKB-KW"/>
</dbReference>
<reference evidence="6" key="2">
    <citation type="submission" date="2015-01" db="EMBL/GenBank/DDBJ databases">
        <title>Evolutionary Origins and Diversification of the Mycorrhizal Mutualists.</title>
        <authorList>
            <consortium name="DOE Joint Genome Institute"/>
            <consortium name="Mycorrhizal Genomics Consortium"/>
            <person name="Kohler A."/>
            <person name="Kuo A."/>
            <person name="Nagy L.G."/>
            <person name="Floudas D."/>
            <person name="Copeland A."/>
            <person name="Barry K.W."/>
            <person name="Cichocki N."/>
            <person name="Veneault-Fourrey C."/>
            <person name="LaButti K."/>
            <person name="Lindquist E.A."/>
            <person name="Lipzen A."/>
            <person name="Lundell T."/>
            <person name="Morin E."/>
            <person name="Murat C."/>
            <person name="Riley R."/>
            <person name="Ohm R."/>
            <person name="Sun H."/>
            <person name="Tunlid A."/>
            <person name="Henrissat B."/>
            <person name="Grigoriev I.V."/>
            <person name="Hibbett D.S."/>
            <person name="Martin F."/>
        </authorList>
    </citation>
    <scope>NUCLEOTIDE SEQUENCE [LARGE SCALE GENOMIC DNA]</scope>
    <source>
        <strain evidence="6">MAFF 305830</strain>
    </source>
</reference>
<dbReference type="EMBL" id="KN824348">
    <property type="protein sequence ID" value="KIM22803.1"/>
    <property type="molecule type" value="Genomic_DNA"/>
</dbReference>
<proteinExistence type="predicted"/>
<keyword evidence="3" id="KW-0862">Zinc</keyword>
<evidence type="ECO:0000313" key="5">
    <source>
        <dbReference type="EMBL" id="KIM22803.1"/>
    </source>
</evidence>